<organism evidence="2 3">
    <name type="scientific">Colletotrichum tanaceti</name>
    <dbReference type="NCBI Taxonomy" id="1306861"/>
    <lineage>
        <taxon>Eukaryota</taxon>
        <taxon>Fungi</taxon>
        <taxon>Dikarya</taxon>
        <taxon>Ascomycota</taxon>
        <taxon>Pezizomycotina</taxon>
        <taxon>Sordariomycetes</taxon>
        <taxon>Hypocreomycetidae</taxon>
        <taxon>Glomerellales</taxon>
        <taxon>Glomerellaceae</taxon>
        <taxon>Colletotrichum</taxon>
        <taxon>Colletotrichum destructivum species complex</taxon>
    </lineage>
</organism>
<proteinExistence type="predicted"/>
<evidence type="ECO:0000313" key="2">
    <source>
        <dbReference type="EMBL" id="TKW50240.1"/>
    </source>
</evidence>
<evidence type="ECO:0000313" key="3">
    <source>
        <dbReference type="Proteomes" id="UP000310108"/>
    </source>
</evidence>
<protein>
    <submittedName>
        <fullName evidence="2">Uncharacterized protein</fullName>
    </submittedName>
</protein>
<gene>
    <name evidence="2" type="ORF">CTA1_9683</name>
</gene>
<name>A0A4U6X4D7_9PEZI</name>
<evidence type="ECO:0000256" key="1">
    <source>
        <dbReference type="SAM" id="MobiDB-lite"/>
    </source>
</evidence>
<dbReference type="EMBL" id="PJEX01000420">
    <property type="protein sequence ID" value="TKW50240.1"/>
    <property type="molecule type" value="Genomic_DNA"/>
</dbReference>
<keyword evidence="3" id="KW-1185">Reference proteome</keyword>
<dbReference type="Proteomes" id="UP000310108">
    <property type="component" value="Unassembled WGS sequence"/>
</dbReference>
<comment type="caution">
    <text evidence="2">The sequence shown here is derived from an EMBL/GenBank/DDBJ whole genome shotgun (WGS) entry which is preliminary data.</text>
</comment>
<sequence>MMNVTLASRLNSSKTGYSMCSHQSFDELSSLEKTFKGSLLFLVLILPCAALGLESTTNKWLRRLLMANVTPGSTAETRQTILQRDALGAGGKLEVPRDAMEAAKEQRRHCQEDGDEGDLSPHTDRVVPHPLDLFVALLGAQGLGRRPEPNPVRTHVVRGRPLPFAVVV</sequence>
<accession>A0A4U6X4D7</accession>
<reference evidence="2 3" key="1">
    <citation type="journal article" date="2019" name="PLoS ONE">
        <title>Comparative genome analysis indicates high evolutionary potential of pathogenicity genes in Colletotrichum tanaceti.</title>
        <authorList>
            <person name="Lelwala R.V."/>
            <person name="Korhonen P.K."/>
            <person name="Young N.D."/>
            <person name="Scott J.B."/>
            <person name="Ades P.A."/>
            <person name="Gasser R.B."/>
            <person name="Taylor P.W.J."/>
        </authorList>
    </citation>
    <scope>NUCLEOTIDE SEQUENCE [LARGE SCALE GENOMIC DNA]</scope>
    <source>
        <strain evidence="2">BRIP57314</strain>
    </source>
</reference>
<dbReference type="AlphaFoldDB" id="A0A4U6X4D7"/>
<feature type="region of interest" description="Disordered" evidence="1">
    <location>
        <begin position="104"/>
        <end position="123"/>
    </location>
</feature>